<organism evidence="2 3">
    <name type="scientific">Henosepilachna vigintioctopunctata</name>
    <dbReference type="NCBI Taxonomy" id="420089"/>
    <lineage>
        <taxon>Eukaryota</taxon>
        <taxon>Metazoa</taxon>
        <taxon>Ecdysozoa</taxon>
        <taxon>Arthropoda</taxon>
        <taxon>Hexapoda</taxon>
        <taxon>Insecta</taxon>
        <taxon>Pterygota</taxon>
        <taxon>Neoptera</taxon>
        <taxon>Endopterygota</taxon>
        <taxon>Coleoptera</taxon>
        <taxon>Polyphaga</taxon>
        <taxon>Cucujiformia</taxon>
        <taxon>Coccinelloidea</taxon>
        <taxon>Coccinellidae</taxon>
        <taxon>Epilachninae</taxon>
        <taxon>Epilachnini</taxon>
        <taxon>Henosepilachna</taxon>
    </lineage>
</organism>
<gene>
    <name evidence="2" type="ORF">WA026_004067</name>
</gene>
<dbReference type="AlphaFoldDB" id="A0AAW1U685"/>
<comment type="caution">
    <text evidence="2">The sequence shown here is derived from an EMBL/GenBank/DDBJ whole genome shotgun (WGS) entry which is preliminary data.</text>
</comment>
<feature type="region of interest" description="Disordered" evidence="1">
    <location>
        <begin position="26"/>
        <end position="59"/>
    </location>
</feature>
<reference evidence="2 3" key="1">
    <citation type="submission" date="2023-03" db="EMBL/GenBank/DDBJ databases">
        <title>Genome insight into feeding habits of ladybird beetles.</title>
        <authorList>
            <person name="Li H.-S."/>
            <person name="Huang Y.-H."/>
            <person name="Pang H."/>
        </authorList>
    </citation>
    <scope>NUCLEOTIDE SEQUENCE [LARGE SCALE GENOMIC DNA]</scope>
    <source>
        <strain evidence="2">SYSU_2023b</strain>
        <tissue evidence="2">Whole body</tissue>
    </source>
</reference>
<dbReference type="Proteomes" id="UP001431783">
    <property type="component" value="Unassembled WGS sequence"/>
</dbReference>
<keyword evidence="3" id="KW-1185">Reference proteome</keyword>
<evidence type="ECO:0000313" key="3">
    <source>
        <dbReference type="Proteomes" id="UP001431783"/>
    </source>
</evidence>
<evidence type="ECO:0000313" key="2">
    <source>
        <dbReference type="EMBL" id="KAK9879222.1"/>
    </source>
</evidence>
<feature type="compositionally biased region" description="Polar residues" evidence="1">
    <location>
        <begin position="32"/>
        <end position="45"/>
    </location>
</feature>
<evidence type="ECO:0000256" key="1">
    <source>
        <dbReference type="SAM" id="MobiDB-lite"/>
    </source>
</evidence>
<name>A0AAW1U685_9CUCU</name>
<dbReference type="EMBL" id="JARQZJ010000061">
    <property type="protein sequence ID" value="KAK9879222.1"/>
    <property type="molecule type" value="Genomic_DNA"/>
</dbReference>
<protein>
    <submittedName>
        <fullName evidence="2">Uncharacterized protein</fullName>
    </submittedName>
</protein>
<sequence length="206" mass="23584">MFSQTQDKTPKFDKIQKSLEEQKRLLEGQKRVSISMNSNQEQWDINENERDSESYDSQKSTTVFFQNKSSLQGCDISSSGYESAHGTIDKSKKNYKKSTKRDIILKHILDQNEGYEKLAVSKNADLGGLDSDDEVYLLQMPKSIDPKLMEGISFSLLNKSKLKLGSEKYYLRPQCNNLKSFTTLSNNTIKTIKPLATLKIEKKHKN</sequence>
<proteinExistence type="predicted"/>
<accession>A0AAW1U685</accession>